<dbReference type="Pfam" id="PF03551">
    <property type="entry name" value="PadR"/>
    <property type="match status" value="1"/>
</dbReference>
<organism evidence="2 3">
    <name type="scientific">Thermosporothrix hazakensis</name>
    <dbReference type="NCBI Taxonomy" id="644383"/>
    <lineage>
        <taxon>Bacteria</taxon>
        <taxon>Bacillati</taxon>
        <taxon>Chloroflexota</taxon>
        <taxon>Ktedonobacteria</taxon>
        <taxon>Ktedonobacterales</taxon>
        <taxon>Thermosporotrichaceae</taxon>
        <taxon>Thermosporothrix</taxon>
    </lineage>
</organism>
<proteinExistence type="predicted"/>
<reference evidence="2 3" key="1">
    <citation type="submission" date="2018-06" db="EMBL/GenBank/DDBJ databases">
        <title>Genomic Encyclopedia of Archaeal and Bacterial Type Strains, Phase II (KMG-II): from individual species to whole genera.</title>
        <authorList>
            <person name="Goeker M."/>
        </authorList>
    </citation>
    <scope>NUCLEOTIDE SEQUENCE [LARGE SCALE GENOMIC DNA]</scope>
    <source>
        <strain evidence="2 3">ATCC BAA-1881</strain>
    </source>
</reference>
<dbReference type="EMBL" id="QKUF01000004">
    <property type="protein sequence ID" value="PZW32616.1"/>
    <property type="molecule type" value="Genomic_DNA"/>
</dbReference>
<dbReference type="OrthoDB" id="68816at2"/>
<dbReference type="InterPro" id="IPR036390">
    <property type="entry name" value="WH_DNA-bd_sf"/>
</dbReference>
<dbReference type="PANTHER" id="PTHR33169">
    <property type="entry name" value="PADR-FAMILY TRANSCRIPTIONAL REGULATOR"/>
    <property type="match status" value="1"/>
</dbReference>
<dbReference type="AlphaFoldDB" id="A0A326U8V9"/>
<dbReference type="PANTHER" id="PTHR33169:SF27">
    <property type="entry name" value="TRANSCRIPTIONAL REGULATOR PADR FAMILY PROTEIN"/>
    <property type="match status" value="1"/>
</dbReference>
<protein>
    <submittedName>
        <fullName evidence="2">DNA-binding PadR family transcriptional regulator</fullName>
    </submittedName>
</protein>
<dbReference type="RefSeq" id="WP_111320824.1">
    <property type="nucleotide sequence ID" value="NZ_BIFX01000002.1"/>
</dbReference>
<dbReference type="GO" id="GO:0003677">
    <property type="term" value="F:DNA binding"/>
    <property type="evidence" value="ECO:0007669"/>
    <property type="project" value="UniProtKB-KW"/>
</dbReference>
<sequence length="173" mass="19759">MDERMLLLLGLLKAQRQHGYQMNEFIEHNLKPVIDMKRSTAYSLLDRLCELGYVESSTQQEGKRPRKKVYTLTEAGEQVFLDALRAHLSQAGQMSIPFEIGLMFVDHLPSTEVREVWQQRLHQLAQHIEVLEAAPTHGVGQGVDLALAHRKAMLKAEHQWLVEALEQGVSEDH</sequence>
<feature type="domain" description="Transcription regulator PadR N-terminal" evidence="1">
    <location>
        <begin position="8"/>
        <end position="79"/>
    </location>
</feature>
<name>A0A326U8V9_THEHA</name>
<comment type="caution">
    <text evidence="2">The sequence shown here is derived from an EMBL/GenBank/DDBJ whole genome shotgun (WGS) entry which is preliminary data.</text>
</comment>
<evidence type="ECO:0000313" key="2">
    <source>
        <dbReference type="EMBL" id="PZW32616.1"/>
    </source>
</evidence>
<dbReference type="Proteomes" id="UP000248806">
    <property type="component" value="Unassembled WGS sequence"/>
</dbReference>
<dbReference type="InterPro" id="IPR005149">
    <property type="entry name" value="Tscrpt_reg_PadR_N"/>
</dbReference>
<dbReference type="InterPro" id="IPR036388">
    <property type="entry name" value="WH-like_DNA-bd_sf"/>
</dbReference>
<evidence type="ECO:0000259" key="1">
    <source>
        <dbReference type="Pfam" id="PF03551"/>
    </source>
</evidence>
<keyword evidence="3" id="KW-1185">Reference proteome</keyword>
<dbReference type="InterPro" id="IPR052509">
    <property type="entry name" value="Metal_resp_DNA-bind_regulator"/>
</dbReference>
<dbReference type="Gene3D" id="1.10.10.10">
    <property type="entry name" value="Winged helix-like DNA-binding domain superfamily/Winged helix DNA-binding domain"/>
    <property type="match status" value="1"/>
</dbReference>
<accession>A0A326U8V9</accession>
<keyword evidence="2" id="KW-0238">DNA-binding</keyword>
<evidence type="ECO:0000313" key="3">
    <source>
        <dbReference type="Proteomes" id="UP000248806"/>
    </source>
</evidence>
<dbReference type="SUPFAM" id="SSF46785">
    <property type="entry name" value="Winged helix' DNA-binding domain"/>
    <property type="match status" value="1"/>
</dbReference>
<gene>
    <name evidence="2" type="ORF">EI42_01708</name>
</gene>